<reference evidence="6 7" key="1">
    <citation type="submission" date="2018-10" db="EMBL/GenBank/DDBJ databases">
        <title>Complete Genome Sequence and Transcriptomic Profiles of a Marine Bacterium, Pseudoalteromonas agarivorans Hao 2018.</title>
        <authorList>
            <person name="Hao L."/>
        </authorList>
    </citation>
    <scope>NUCLEOTIDE SEQUENCE [LARGE SCALE GENOMIC DNA]</scope>
    <source>
        <strain evidence="6 7">Hao 2018</strain>
    </source>
</reference>
<dbReference type="InterPro" id="IPR000847">
    <property type="entry name" value="LysR_HTH_N"/>
</dbReference>
<gene>
    <name evidence="6" type="ORF">D9T18_05270</name>
</gene>
<dbReference type="Gene3D" id="3.40.190.10">
    <property type="entry name" value="Periplasmic binding protein-like II"/>
    <property type="match status" value="2"/>
</dbReference>
<dbReference type="Gene3D" id="1.10.10.10">
    <property type="entry name" value="Winged helix-like DNA-binding domain superfamily/Winged helix DNA-binding domain"/>
    <property type="match status" value="1"/>
</dbReference>
<dbReference type="GO" id="GO:0003677">
    <property type="term" value="F:DNA binding"/>
    <property type="evidence" value="ECO:0007669"/>
    <property type="project" value="UniProtKB-KW"/>
</dbReference>
<dbReference type="AlphaFoldDB" id="A0AAD0U2U6"/>
<protein>
    <submittedName>
        <fullName evidence="6">LysR family transcriptional regulator</fullName>
    </submittedName>
</protein>
<dbReference type="PROSITE" id="PS50931">
    <property type="entry name" value="HTH_LYSR"/>
    <property type="match status" value="1"/>
</dbReference>
<dbReference type="PANTHER" id="PTHR30118:SF6">
    <property type="entry name" value="HTH-TYPE TRANSCRIPTIONAL REGULATOR LEUO"/>
    <property type="match status" value="1"/>
</dbReference>
<dbReference type="SUPFAM" id="SSF53850">
    <property type="entry name" value="Periplasmic binding protein-like II"/>
    <property type="match status" value="1"/>
</dbReference>
<dbReference type="RefSeq" id="WP_024033768.1">
    <property type="nucleotide sequence ID" value="NZ_AZIO01000121.1"/>
</dbReference>
<feature type="domain" description="HTH lysR-type" evidence="5">
    <location>
        <begin position="4"/>
        <end position="61"/>
    </location>
</feature>
<dbReference type="Proteomes" id="UP000279995">
    <property type="component" value="Chromosome I"/>
</dbReference>
<sequence length="312" mass="34713">MRPQELNLLMIFDAIMTEGSITRAAEQLSLTQPAVSNALARMRAAWGEELFIKDGRNIQPTAFANNLWGQIQGPLGSLEHAINQSEFNPATAQRTFRISAADIFVEMIWGPLRKIIEQQAPGINIHAIPNRAVEAANVLKDAEAELAINRYTLSENVIRAEHLLKPKYVVLMRPDHPLANAPLSITDFANTDHLLVSITGDILGPSDQALRVLGLKRRVAMTVNNAANVPNILKNTDLICVIPSIALEQEIFTNKLVVLKSPIDTPPTPVSVIWHKRQDNDAGLQWIRRHIVAIIQQRVSSHDKKLGKYLLR</sequence>
<dbReference type="Pfam" id="PF00126">
    <property type="entry name" value="HTH_1"/>
    <property type="match status" value="1"/>
</dbReference>
<organism evidence="6 7">
    <name type="scientific">Pseudoalteromonas agarivorans</name>
    <dbReference type="NCBI Taxonomy" id="176102"/>
    <lineage>
        <taxon>Bacteria</taxon>
        <taxon>Pseudomonadati</taxon>
        <taxon>Pseudomonadota</taxon>
        <taxon>Gammaproteobacteria</taxon>
        <taxon>Alteromonadales</taxon>
        <taxon>Pseudoalteromonadaceae</taxon>
        <taxon>Pseudoalteromonas</taxon>
    </lineage>
</organism>
<evidence type="ECO:0000313" key="7">
    <source>
        <dbReference type="Proteomes" id="UP000279995"/>
    </source>
</evidence>
<keyword evidence="4" id="KW-0804">Transcription</keyword>
<proteinExistence type="inferred from homology"/>
<comment type="similarity">
    <text evidence="1">Belongs to the LysR transcriptional regulatory family.</text>
</comment>
<dbReference type="GO" id="GO:0003700">
    <property type="term" value="F:DNA-binding transcription factor activity"/>
    <property type="evidence" value="ECO:0007669"/>
    <property type="project" value="InterPro"/>
</dbReference>
<evidence type="ECO:0000256" key="2">
    <source>
        <dbReference type="ARBA" id="ARBA00023015"/>
    </source>
</evidence>
<evidence type="ECO:0000256" key="4">
    <source>
        <dbReference type="ARBA" id="ARBA00023163"/>
    </source>
</evidence>
<evidence type="ECO:0000256" key="1">
    <source>
        <dbReference type="ARBA" id="ARBA00009437"/>
    </source>
</evidence>
<dbReference type="InterPro" id="IPR036390">
    <property type="entry name" value="WH_DNA-bd_sf"/>
</dbReference>
<evidence type="ECO:0000313" key="6">
    <source>
        <dbReference type="EMBL" id="AYM86159.1"/>
    </source>
</evidence>
<dbReference type="Pfam" id="PF03466">
    <property type="entry name" value="LysR_substrate"/>
    <property type="match status" value="1"/>
</dbReference>
<dbReference type="EMBL" id="CP033065">
    <property type="protein sequence ID" value="AYM86159.1"/>
    <property type="molecule type" value="Genomic_DNA"/>
</dbReference>
<dbReference type="InterPro" id="IPR050389">
    <property type="entry name" value="LysR-type_TF"/>
</dbReference>
<keyword evidence="2" id="KW-0805">Transcription regulation</keyword>
<dbReference type="InterPro" id="IPR005119">
    <property type="entry name" value="LysR_subst-bd"/>
</dbReference>
<name>A0AAD0U2U6_9GAMM</name>
<keyword evidence="3" id="KW-0238">DNA-binding</keyword>
<dbReference type="SUPFAM" id="SSF46785">
    <property type="entry name" value="Winged helix' DNA-binding domain"/>
    <property type="match status" value="1"/>
</dbReference>
<dbReference type="CDD" id="cd08417">
    <property type="entry name" value="PBP2_Nitroaromatics_like"/>
    <property type="match status" value="1"/>
</dbReference>
<dbReference type="InterPro" id="IPR036388">
    <property type="entry name" value="WH-like_DNA-bd_sf"/>
</dbReference>
<evidence type="ECO:0000256" key="3">
    <source>
        <dbReference type="ARBA" id="ARBA00023125"/>
    </source>
</evidence>
<evidence type="ECO:0000259" key="5">
    <source>
        <dbReference type="PROSITE" id="PS50931"/>
    </source>
</evidence>
<dbReference type="InterPro" id="IPR037402">
    <property type="entry name" value="YidZ_PBP2"/>
</dbReference>
<accession>A0AAD0U2U6</accession>
<dbReference type="PANTHER" id="PTHR30118">
    <property type="entry name" value="HTH-TYPE TRANSCRIPTIONAL REGULATOR LEUO-RELATED"/>
    <property type="match status" value="1"/>
</dbReference>
<dbReference type="PRINTS" id="PR00039">
    <property type="entry name" value="HTHLYSR"/>
</dbReference>